<keyword evidence="7" id="KW-1185">Reference proteome</keyword>
<evidence type="ECO:0000256" key="3">
    <source>
        <dbReference type="ARBA" id="ARBA00022692"/>
    </source>
</evidence>
<dbReference type="EMBL" id="CP066775">
    <property type="protein sequence ID" value="QQL51016.1"/>
    <property type="molecule type" value="Genomic_DNA"/>
</dbReference>
<sequence length="448" mass="49744">MFKAVLQKLRNPHFINLVGNAIMSLLNMIQVAILFNYLSMPDMGIWFFFQGTISLVDTSRAGFLSTAFITSYAGTTKERAADVAGSAWYLSLIITAIIVMVNIGYIFSPWHVKDAGTDLILKWIGVVFIITLPSFIASCVLQAEQRFDRLLIIRSVSTSISIILIIVFIALKKVTLMNVIYIGFVAGGVTGLMTVVTGWSRINTLINKTGTTVRALFNYGKYSIGTALGTNLFSTTDTYIINFTLGPSALAIYNLGLRLMELVEIPLRSFAATIIAPLAAAYNRGEKSYCIYLLKKYAGMTTILLLPIVAGSLAFAEVGVWIVDKHYLSTPAANVLRIFMSFALLYPIERYMALTLDAINQPRVNMIKLFFMVIGNLVGDFLGVYIFKSVYGIAFGTIIPVLIGYGIAYVYLQKYTQFTLKDTYKIGWDETLKLLRGAKNMLRKKQTV</sequence>
<dbReference type="Pfam" id="PF13440">
    <property type="entry name" value="Polysacc_synt_3"/>
    <property type="match status" value="1"/>
</dbReference>
<reference evidence="6 7" key="1">
    <citation type="submission" date="2020-12" db="EMBL/GenBank/DDBJ databases">
        <title>HMF7856_wgs.fasta genome submission.</title>
        <authorList>
            <person name="Kang H."/>
            <person name="Kim H."/>
            <person name="Joh K."/>
        </authorList>
    </citation>
    <scope>NUCLEOTIDE SEQUENCE [LARGE SCALE GENOMIC DNA]</scope>
    <source>
        <strain evidence="6 7">HMF7856</strain>
    </source>
</reference>
<dbReference type="Proteomes" id="UP000429232">
    <property type="component" value="Chromosome"/>
</dbReference>
<evidence type="ECO:0000256" key="1">
    <source>
        <dbReference type="ARBA" id="ARBA00004651"/>
    </source>
</evidence>
<evidence type="ECO:0000256" key="2">
    <source>
        <dbReference type="ARBA" id="ARBA00022475"/>
    </source>
</evidence>
<keyword evidence="3" id="KW-0812">Transmembrane</keyword>
<accession>A0A6I4IMT7</accession>
<comment type="subcellular location">
    <subcellularLocation>
        <location evidence="1">Cell membrane</location>
        <topology evidence="1">Multi-pass membrane protein</topology>
    </subcellularLocation>
</comment>
<dbReference type="KEGG" id="mgik:GO620_006080"/>
<keyword evidence="4" id="KW-1133">Transmembrane helix</keyword>
<keyword evidence="5" id="KW-0472">Membrane</keyword>
<organism evidence="6 7">
    <name type="scientific">Mucilaginibacter ginkgonis</name>
    <dbReference type="NCBI Taxonomy" id="2682091"/>
    <lineage>
        <taxon>Bacteria</taxon>
        <taxon>Pseudomonadati</taxon>
        <taxon>Bacteroidota</taxon>
        <taxon>Sphingobacteriia</taxon>
        <taxon>Sphingobacteriales</taxon>
        <taxon>Sphingobacteriaceae</taxon>
        <taxon>Mucilaginibacter</taxon>
    </lineage>
</organism>
<evidence type="ECO:0000313" key="6">
    <source>
        <dbReference type="EMBL" id="QQL51016.1"/>
    </source>
</evidence>
<dbReference type="RefSeq" id="WP_157523591.1">
    <property type="nucleotide sequence ID" value="NZ_CP066775.1"/>
</dbReference>
<name>A0A6I4IMT7_9SPHI</name>
<evidence type="ECO:0000256" key="5">
    <source>
        <dbReference type="ARBA" id="ARBA00023136"/>
    </source>
</evidence>
<evidence type="ECO:0000313" key="7">
    <source>
        <dbReference type="Proteomes" id="UP000429232"/>
    </source>
</evidence>
<gene>
    <name evidence="6" type="ORF">GO620_006080</name>
</gene>
<proteinExistence type="predicted"/>
<dbReference type="PANTHER" id="PTHR30250">
    <property type="entry name" value="PST FAMILY PREDICTED COLANIC ACID TRANSPORTER"/>
    <property type="match status" value="1"/>
</dbReference>
<dbReference type="GO" id="GO:0005886">
    <property type="term" value="C:plasma membrane"/>
    <property type="evidence" value="ECO:0007669"/>
    <property type="project" value="UniProtKB-SubCell"/>
</dbReference>
<dbReference type="PANTHER" id="PTHR30250:SF11">
    <property type="entry name" value="O-ANTIGEN TRANSPORTER-RELATED"/>
    <property type="match status" value="1"/>
</dbReference>
<dbReference type="AlphaFoldDB" id="A0A6I4IMT7"/>
<keyword evidence="2" id="KW-1003">Cell membrane</keyword>
<protein>
    <submittedName>
        <fullName evidence="6">Lipopolysaccharide biosynthesis protein</fullName>
    </submittedName>
</protein>
<evidence type="ECO:0000256" key="4">
    <source>
        <dbReference type="ARBA" id="ARBA00022989"/>
    </source>
</evidence>
<dbReference type="InterPro" id="IPR050833">
    <property type="entry name" value="Poly_Biosynth_Transport"/>
</dbReference>